<keyword evidence="5" id="KW-1185">Reference proteome</keyword>
<dbReference type="EMBL" id="LUEZ02000041">
    <property type="protein sequence ID" value="RDB24732.1"/>
    <property type="molecule type" value="Genomic_DNA"/>
</dbReference>
<evidence type="ECO:0000256" key="2">
    <source>
        <dbReference type="SAM" id="MobiDB-lite"/>
    </source>
</evidence>
<dbReference type="SUPFAM" id="SSF51197">
    <property type="entry name" value="Clavaminate synthase-like"/>
    <property type="match status" value="1"/>
</dbReference>
<dbReference type="GO" id="GO:0006307">
    <property type="term" value="P:DNA alkylation repair"/>
    <property type="evidence" value="ECO:0007669"/>
    <property type="project" value="TreeGrafter"/>
</dbReference>
<evidence type="ECO:0000259" key="3">
    <source>
        <dbReference type="Pfam" id="PF13532"/>
    </source>
</evidence>
<reference evidence="4" key="1">
    <citation type="submission" date="2018-04" db="EMBL/GenBank/DDBJ databases">
        <title>Whole genome sequencing of Hypsizygus marmoreus.</title>
        <authorList>
            <person name="Choi I.-G."/>
            <person name="Min B."/>
            <person name="Kim J.-G."/>
            <person name="Kim S."/>
            <person name="Oh Y.-L."/>
            <person name="Kong W.-S."/>
            <person name="Park H."/>
            <person name="Jeong J."/>
            <person name="Song E.-S."/>
        </authorList>
    </citation>
    <scope>NUCLEOTIDE SEQUENCE [LARGE SCALE GENOMIC DNA]</scope>
    <source>
        <strain evidence="4">51987-8</strain>
    </source>
</reference>
<feature type="region of interest" description="Disordered" evidence="2">
    <location>
        <begin position="191"/>
        <end position="236"/>
    </location>
</feature>
<dbReference type="InParanoid" id="A0A369JTQ4"/>
<feature type="region of interest" description="Disordered" evidence="2">
    <location>
        <begin position="127"/>
        <end position="163"/>
    </location>
</feature>
<organism evidence="4 5">
    <name type="scientific">Hypsizygus marmoreus</name>
    <name type="common">White beech mushroom</name>
    <name type="synonym">Agaricus marmoreus</name>
    <dbReference type="NCBI Taxonomy" id="39966"/>
    <lineage>
        <taxon>Eukaryota</taxon>
        <taxon>Fungi</taxon>
        <taxon>Dikarya</taxon>
        <taxon>Basidiomycota</taxon>
        <taxon>Agaricomycotina</taxon>
        <taxon>Agaricomycetes</taxon>
        <taxon>Agaricomycetidae</taxon>
        <taxon>Agaricales</taxon>
        <taxon>Tricholomatineae</taxon>
        <taxon>Lyophyllaceae</taxon>
        <taxon>Hypsizygus</taxon>
    </lineage>
</organism>
<feature type="binding site" evidence="1">
    <location>
        <position position="935"/>
    </location>
    <ligand>
        <name>2-oxoglutarate</name>
        <dbReference type="ChEBI" id="CHEBI:16810"/>
    </ligand>
</feature>
<gene>
    <name evidence="4" type="ORF">Hypma_007651</name>
</gene>
<dbReference type="GO" id="GO:0008198">
    <property type="term" value="F:ferrous iron binding"/>
    <property type="evidence" value="ECO:0007669"/>
    <property type="project" value="TreeGrafter"/>
</dbReference>
<dbReference type="OrthoDB" id="2163491at2759"/>
<feature type="binding site" evidence="1">
    <location>
        <position position="1025"/>
    </location>
    <ligand>
        <name>2-oxoglutarate</name>
        <dbReference type="ChEBI" id="CHEBI:16810"/>
    </ligand>
</feature>
<dbReference type="InterPro" id="IPR037151">
    <property type="entry name" value="AlkB-like_sf"/>
</dbReference>
<dbReference type="Proteomes" id="UP000076154">
    <property type="component" value="Unassembled WGS sequence"/>
</dbReference>
<dbReference type="InterPro" id="IPR027450">
    <property type="entry name" value="AlkB-like"/>
</dbReference>
<dbReference type="Gene3D" id="2.60.120.590">
    <property type="entry name" value="Alpha-ketoglutarate-dependent dioxygenase AlkB-like"/>
    <property type="match status" value="1"/>
</dbReference>
<dbReference type="PANTHER" id="PTHR31573">
    <property type="entry name" value="ALPHA-KETOGLUTARATE-DEPENDENT DIOXYGENASE ALKB HOMOLOG 2"/>
    <property type="match status" value="1"/>
</dbReference>
<feature type="compositionally biased region" description="Low complexity" evidence="2">
    <location>
        <begin position="129"/>
        <end position="138"/>
    </location>
</feature>
<dbReference type="InterPro" id="IPR032852">
    <property type="entry name" value="ALKBH2"/>
</dbReference>
<proteinExistence type="predicted"/>
<dbReference type="GO" id="GO:0051747">
    <property type="term" value="F:cytosine C-5 DNA demethylase activity"/>
    <property type="evidence" value="ECO:0007669"/>
    <property type="project" value="TreeGrafter"/>
</dbReference>
<feature type="binding site" evidence="1">
    <location>
        <position position="944"/>
    </location>
    <ligand>
        <name>2-oxoglutarate</name>
        <dbReference type="ChEBI" id="CHEBI:16810"/>
    </ligand>
</feature>
<accession>A0A369JTQ4</accession>
<sequence length="1031" mass="116579">MRRPTSWSDRGLLGEEPFLTSFLACAAADAGRQASREIEHRMKIIATEELNRVKGGREAARSWLKAAFAKSPNEPKKVKIELTQDMRLVFVKFYWKMYSNDDHIQYLFQERKNRGYESMPDPSHIVGWTSSKDSLRSSSSRHRTKKTAAPSHRASLPAKKQALCQKPIPVSDVKKPKRKLHRHGFEGPESILFYKKSRQSTPTNTMDINEPRASRRSKAPPILKTRSTPAPTSTQVQGVVASSAQPSSFPIDAPPRSLCVEVVPVLEAPTSSAVNQSSEQDSRWSLIQSTLSSSDNQTVQSMQKYERGIPISGPPTLKPAERGTWGHSVPPITPSPGISLLSPENRPTILSKATPILLPDVGPRNRELFYSPPEMSNLLMRLPELAATMTETLTDLDMNTLIAIGPELADGMKLYTTGQDPSHHATVQIPQYKPPLSKLPPIWAQSRQEVCESFEWFRSYQGGVYYSRNVVKGYLLSAFCSCRDRYLHDGRLIISHGGGRAESVHSRQGQSVTQPAEDQLAQDKSVRALLSNYRQSRPLVLLIDDKYALFPYDLGASDVTYAVLGFYTITHAWAEHQPTNNDRGYVVRYKFSFQWCDGQGEPWWVADQAHDMEIDEPMDAIPAPPSAPVSFPEPLKIQEYNMVDIAPSKPDDVYSICHHCLEKTPQVYQDGWACLNATCDRFWITHGGYFLPNSPHLRYNEQFTRLSTLYRLPHNLRDLRPNPPESTPDTVNTTYAYTRGWHCRKCGRLSCRDKWEDWECANCHITKGVPGRIRSPKEFWAQKIPVSFLDHYIRKSSGIIQQPSRLFSHGRGMGQVQSFILPDGRGRIHHIQSVTPLGNLDTDKIFREYQEQASAAELKFRRWPMRSHKCRGPLLTNYFSQNSGEPYQYVGGTANTVPFSEAPSAVVNARDLIQTRIYQALEISSDFNEVLSAAYMERQKMAFHSDSEPGLGPLVAGLSMGSPALMHFRVHHKHQRKEEIERKVIVMTFVLRHGDVLVMDGHGVQDYYEHTVVPTNFRIAATARRISPPHR</sequence>
<dbReference type="STRING" id="39966.A0A369JTQ4"/>
<name>A0A369JTQ4_HYPMA</name>
<evidence type="ECO:0000313" key="4">
    <source>
        <dbReference type="EMBL" id="RDB24732.1"/>
    </source>
</evidence>
<dbReference type="GO" id="GO:0035516">
    <property type="term" value="F:broad specificity oxidative DNA demethylase activity"/>
    <property type="evidence" value="ECO:0007669"/>
    <property type="project" value="TreeGrafter"/>
</dbReference>
<dbReference type="AlphaFoldDB" id="A0A369JTQ4"/>
<evidence type="ECO:0000256" key="1">
    <source>
        <dbReference type="PIRSR" id="PIRSR632852-1"/>
    </source>
</evidence>
<feature type="binding site" evidence="1">
    <location>
        <position position="1010"/>
    </location>
    <ligand>
        <name>2-oxoglutarate</name>
        <dbReference type="ChEBI" id="CHEBI:16810"/>
    </ligand>
</feature>
<comment type="caution">
    <text evidence="4">The sequence shown here is derived from an EMBL/GenBank/DDBJ whole genome shotgun (WGS) entry which is preliminary data.</text>
</comment>
<feature type="domain" description="Alpha-ketoglutarate-dependent dioxygenase AlkB-like" evidence="3">
    <location>
        <begin position="877"/>
        <end position="1015"/>
    </location>
</feature>
<dbReference type="PANTHER" id="PTHR31573:SF4">
    <property type="entry name" value="FE2OG DIOXYGENASE DOMAIN-CONTAINING PROTEIN"/>
    <property type="match status" value="1"/>
</dbReference>
<protein>
    <recommendedName>
        <fullName evidence="3">Alpha-ketoglutarate-dependent dioxygenase AlkB-like domain-containing protein</fullName>
    </recommendedName>
</protein>
<evidence type="ECO:0000313" key="5">
    <source>
        <dbReference type="Proteomes" id="UP000076154"/>
    </source>
</evidence>
<feature type="compositionally biased region" description="Polar residues" evidence="2">
    <location>
        <begin position="225"/>
        <end position="236"/>
    </location>
</feature>
<dbReference type="Pfam" id="PF13532">
    <property type="entry name" value="2OG-FeII_Oxy_2"/>
    <property type="match status" value="1"/>
</dbReference>